<keyword evidence="2" id="KW-0695">RNA-directed DNA polymerase</keyword>
<feature type="domain" description="Reverse transcriptase" evidence="1">
    <location>
        <begin position="1"/>
        <end position="180"/>
    </location>
</feature>
<keyword evidence="2" id="KW-0808">Transferase</keyword>
<gene>
    <name evidence="2" type="ORF">H4Q32_008749</name>
</gene>
<dbReference type="Proteomes" id="UP000830375">
    <property type="component" value="Unassembled WGS sequence"/>
</dbReference>
<reference evidence="2 3" key="1">
    <citation type="submission" date="2022-01" db="EMBL/GenBank/DDBJ databases">
        <title>A high-quality chromosome-level genome assembly of rohu carp, Labeo rohita.</title>
        <authorList>
            <person name="Arick M.A. II"/>
            <person name="Hsu C.-Y."/>
            <person name="Magbanua Z."/>
            <person name="Pechanova O."/>
            <person name="Grover C."/>
            <person name="Miller E."/>
            <person name="Thrash A."/>
            <person name="Ezzel L."/>
            <person name="Alam S."/>
            <person name="Benzie J."/>
            <person name="Hamilton M."/>
            <person name="Karsi A."/>
            <person name="Lawrence M.L."/>
            <person name="Peterson D.G."/>
        </authorList>
    </citation>
    <scope>NUCLEOTIDE SEQUENCE [LARGE SCALE GENOMIC DNA]</scope>
    <source>
        <strain evidence="3">BAU-BD-2019</strain>
        <tissue evidence="2">Blood</tissue>
    </source>
</reference>
<protein>
    <submittedName>
        <fullName evidence="2">RNA-directed DNA polymerase from transposon BS</fullName>
    </submittedName>
</protein>
<dbReference type="EMBL" id="JACTAM010000013">
    <property type="protein sequence ID" value="KAI2657428.1"/>
    <property type="molecule type" value="Genomic_DNA"/>
</dbReference>
<dbReference type="PROSITE" id="PS50878">
    <property type="entry name" value="RT_POL"/>
    <property type="match status" value="1"/>
</dbReference>
<sequence>MPFLSAAVPISLKSACYTPLNKEFDIFGFHSHHSTETALVNVVNDLLLSGDSGNLSIPLLLNLSSAFDTVCHKILLSRLSEMGVSGAAFSWFSSCLTEGHYYIAMHNYKFPTALLRQGFPQGSVLSPLLYYIMPLGHITCRYGFNYHCYAEDIQINIYHKTTSPSMCLKDTAKFHFKFQV</sequence>
<dbReference type="PANTHER" id="PTHR33332">
    <property type="entry name" value="REVERSE TRANSCRIPTASE DOMAIN-CONTAINING PROTEIN"/>
    <property type="match status" value="1"/>
</dbReference>
<dbReference type="Pfam" id="PF00078">
    <property type="entry name" value="RVT_1"/>
    <property type="match status" value="1"/>
</dbReference>
<proteinExistence type="predicted"/>
<name>A0ABQ8M3F6_LABRO</name>
<keyword evidence="2" id="KW-0548">Nucleotidyltransferase</keyword>
<organism evidence="2 3">
    <name type="scientific">Labeo rohita</name>
    <name type="common">Indian major carp</name>
    <name type="synonym">Cyprinus rohita</name>
    <dbReference type="NCBI Taxonomy" id="84645"/>
    <lineage>
        <taxon>Eukaryota</taxon>
        <taxon>Metazoa</taxon>
        <taxon>Chordata</taxon>
        <taxon>Craniata</taxon>
        <taxon>Vertebrata</taxon>
        <taxon>Euteleostomi</taxon>
        <taxon>Actinopterygii</taxon>
        <taxon>Neopterygii</taxon>
        <taxon>Teleostei</taxon>
        <taxon>Ostariophysi</taxon>
        <taxon>Cypriniformes</taxon>
        <taxon>Cyprinidae</taxon>
        <taxon>Labeoninae</taxon>
        <taxon>Labeonini</taxon>
        <taxon>Labeo</taxon>
    </lineage>
</organism>
<evidence type="ECO:0000313" key="2">
    <source>
        <dbReference type="EMBL" id="KAI2657428.1"/>
    </source>
</evidence>
<evidence type="ECO:0000313" key="3">
    <source>
        <dbReference type="Proteomes" id="UP000830375"/>
    </source>
</evidence>
<dbReference type="InterPro" id="IPR000477">
    <property type="entry name" value="RT_dom"/>
</dbReference>
<keyword evidence="3" id="KW-1185">Reference proteome</keyword>
<dbReference type="GO" id="GO:0003964">
    <property type="term" value="F:RNA-directed DNA polymerase activity"/>
    <property type="evidence" value="ECO:0007669"/>
    <property type="project" value="UniProtKB-KW"/>
</dbReference>
<comment type="caution">
    <text evidence="2">The sequence shown here is derived from an EMBL/GenBank/DDBJ whole genome shotgun (WGS) entry which is preliminary data.</text>
</comment>
<accession>A0ABQ8M3F6</accession>
<evidence type="ECO:0000259" key="1">
    <source>
        <dbReference type="PROSITE" id="PS50878"/>
    </source>
</evidence>